<dbReference type="PANTHER" id="PTHR22888">
    <property type="entry name" value="CYTOCHROME C OXIDASE, SUBUNIT II"/>
    <property type="match status" value="1"/>
</dbReference>
<dbReference type="Pfam" id="PF02790">
    <property type="entry name" value="COX2_TM"/>
    <property type="match status" value="1"/>
</dbReference>
<dbReference type="GO" id="GO:0005886">
    <property type="term" value="C:plasma membrane"/>
    <property type="evidence" value="ECO:0007669"/>
    <property type="project" value="UniProtKB-SubCell"/>
</dbReference>
<accession>T0CUM1</accession>
<feature type="transmembrane region" description="Helical" evidence="13">
    <location>
        <begin position="96"/>
        <end position="117"/>
    </location>
</feature>
<keyword evidence="5" id="KW-0679">Respiratory chain</keyword>
<dbReference type="InterPro" id="IPR034227">
    <property type="entry name" value="CuRO_UO_II"/>
</dbReference>
<dbReference type="PROSITE" id="PS50857">
    <property type="entry name" value="COX2_CUA"/>
    <property type="match status" value="1"/>
</dbReference>
<dbReference type="InterPro" id="IPR002429">
    <property type="entry name" value="CcO_II-like_C"/>
</dbReference>
<evidence type="ECO:0000256" key="13">
    <source>
        <dbReference type="SAM" id="Phobius"/>
    </source>
</evidence>
<dbReference type="eggNOG" id="COG1622">
    <property type="taxonomic scope" value="Bacteria"/>
</dbReference>
<name>T0CUM1_ALIAG</name>
<dbReference type="EMBL" id="CP080467">
    <property type="protein sequence ID" value="UNO49840.1"/>
    <property type="molecule type" value="Genomic_DNA"/>
</dbReference>
<evidence type="ECO:0000256" key="5">
    <source>
        <dbReference type="ARBA" id="ARBA00022660"/>
    </source>
</evidence>
<keyword evidence="4" id="KW-1003">Cell membrane</keyword>
<dbReference type="InterPro" id="IPR008972">
    <property type="entry name" value="Cupredoxin"/>
</dbReference>
<dbReference type="GO" id="GO:0042773">
    <property type="term" value="P:ATP synthesis coupled electron transport"/>
    <property type="evidence" value="ECO:0007669"/>
    <property type="project" value="TreeGrafter"/>
</dbReference>
<proteinExistence type="inferred from homology"/>
<evidence type="ECO:0000256" key="11">
    <source>
        <dbReference type="ARBA" id="ARBA00023136"/>
    </source>
</evidence>
<protein>
    <submittedName>
        <fullName evidence="14">Cytochrome aa3 quinol oxidase subunit II</fullName>
    </submittedName>
</protein>
<keyword evidence="11 13" id="KW-0472">Membrane</keyword>
<dbReference type="KEGG" id="aaco:K1I37_04845"/>
<comment type="similarity">
    <text evidence="2">Belongs to the cytochrome c oxidase subunit 2 family.</text>
</comment>
<dbReference type="GO" id="GO:0016491">
    <property type="term" value="F:oxidoreductase activity"/>
    <property type="evidence" value="ECO:0007669"/>
    <property type="project" value="UniProtKB-KW"/>
</dbReference>
<dbReference type="GO" id="GO:0004129">
    <property type="term" value="F:cytochrome-c oxidase activity"/>
    <property type="evidence" value="ECO:0007669"/>
    <property type="project" value="InterPro"/>
</dbReference>
<dbReference type="InterPro" id="IPR045187">
    <property type="entry name" value="CcO_II"/>
</dbReference>
<sequence length="284" mass="31271">MKPSGRRLRSLLLVVGLSMFALTGCNSAKYMPVLSPQGPVARSEYYLIIWSFALMLVVVLGVFVIYFYMLVKYRARPENKDYVPPEIEGNSRWETIWTLIPVIIVIALAIPTVAVTYKLVKPPKADAATGSTATAGASSNPIVIDVISERWKWVFKYPAQGIETVNYVNIPAGQPVDFELTSDGPMNTFWVPALGGMEFNMPGHDLKLWLEADHAGTYQGRSAQYSGRGFAAMTFDVNAQSPAAFTKWVQTIKQTKPPLTKQADKQLSTPGNVGKMAFSTAEPQ</sequence>
<keyword evidence="9 13" id="KW-1133">Transmembrane helix</keyword>
<dbReference type="Proteomes" id="UP000829401">
    <property type="component" value="Chromosome"/>
</dbReference>
<evidence type="ECO:0000256" key="8">
    <source>
        <dbReference type="ARBA" id="ARBA00022982"/>
    </source>
</evidence>
<dbReference type="Gene3D" id="2.60.40.420">
    <property type="entry name" value="Cupredoxins - blue copper proteins"/>
    <property type="match status" value="1"/>
</dbReference>
<gene>
    <name evidence="14" type="ORF">K1I37_04845</name>
</gene>
<feature type="transmembrane region" description="Helical" evidence="13">
    <location>
        <begin position="47"/>
        <end position="71"/>
    </location>
</feature>
<accession>A0A9E7CSM1</accession>
<dbReference type="PRINTS" id="PR01166">
    <property type="entry name" value="CYCOXIDASEII"/>
</dbReference>
<dbReference type="Gene3D" id="1.10.287.90">
    <property type="match status" value="1"/>
</dbReference>
<dbReference type="CDD" id="cd04212">
    <property type="entry name" value="CuRO_UO_II"/>
    <property type="match status" value="1"/>
</dbReference>
<keyword evidence="8" id="KW-0249">Electron transport</keyword>
<comment type="subcellular location">
    <subcellularLocation>
        <location evidence="1">Cell membrane</location>
        <topology evidence="1">Multi-pass membrane protein</topology>
    </subcellularLocation>
</comment>
<dbReference type="InterPro" id="IPR036257">
    <property type="entry name" value="Cyt_c_oxidase_su2_TM_sf"/>
</dbReference>
<dbReference type="PANTHER" id="PTHR22888:SF18">
    <property type="entry name" value="CYTOCHROME BO(3) UBIQUINOL OXIDASE SUBUNIT 2"/>
    <property type="match status" value="1"/>
</dbReference>
<evidence type="ECO:0000256" key="12">
    <source>
        <dbReference type="SAM" id="MobiDB-lite"/>
    </source>
</evidence>
<evidence type="ECO:0000256" key="9">
    <source>
        <dbReference type="ARBA" id="ARBA00022989"/>
    </source>
</evidence>
<keyword evidence="6 13" id="KW-0812">Transmembrane</keyword>
<evidence type="ECO:0000256" key="2">
    <source>
        <dbReference type="ARBA" id="ARBA00007866"/>
    </source>
</evidence>
<evidence type="ECO:0000256" key="1">
    <source>
        <dbReference type="ARBA" id="ARBA00004651"/>
    </source>
</evidence>
<keyword evidence="7" id="KW-0732">Signal</keyword>
<keyword evidence="15" id="KW-1185">Reference proteome</keyword>
<evidence type="ECO:0000256" key="7">
    <source>
        <dbReference type="ARBA" id="ARBA00022729"/>
    </source>
</evidence>
<keyword evidence="10" id="KW-0560">Oxidoreductase</keyword>
<dbReference type="OrthoDB" id="9783445at2"/>
<reference evidence="15" key="1">
    <citation type="journal article" date="2022" name="G3 (Bethesda)">
        <title>Unveiling the complete genome sequence of Alicyclobacillus acidoterrestris DSM 3922T, a taint-producing strain.</title>
        <authorList>
            <person name="Leonardo I.C."/>
            <person name="Barreto Crespo M.T."/>
            <person name="Gaspar F.B."/>
        </authorList>
    </citation>
    <scope>NUCLEOTIDE SEQUENCE [LARGE SCALE GENOMIC DNA]</scope>
    <source>
        <strain evidence="15">DSM 3922</strain>
    </source>
</reference>
<organism evidence="14 15">
    <name type="scientific">Alicyclobacillus acidoterrestris (strain ATCC 49025 / DSM 3922 / CIP 106132 / NCIMB 13137 / GD3B)</name>
    <dbReference type="NCBI Taxonomy" id="1356854"/>
    <lineage>
        <taxon>Bacteria</taxon>
        <taxon>Bacillati</taxon>
        <taxon>Bacillota</taxon>
        <taxon>Bacilli</taxon>
        <taxon>Bacillales</taxon>
        <taxon>Alicyclobacillaceae</taxon>
        <taxon>Alicyclobacillus</taxon>
    </lineage>
</organism>
<feature type="region of interest" description="Disordered" evidence="12">
    <location>
        <begin position="257"/>
        <end position="284"/>
    </location>
</feature>
<evidence type="ECO:0000256" key="6">
    <source>
        <dbReference type="ARBA" id="ARBA00022692"/>
    </source>
</evidence>
<dbReference type="RefSeq" id="WP_021297905.1">
    <property type="nucleotide sequence ID" value="NZ_AURB01000164.1"/>
</dbReference>
<evidence type="ECO:0000256" key="4">
    <source>
        <dbReference type="ARBA" id="ARBA00022475"/>
    </source>
</evidence>
<dbReference type="SUPFAM" id="SSF81464">
    <property type="entry name" value="Cytochrome c oxidase subunit II-like, transmembrane region"/>
    <property type="match status" value="1"/>
</dbReference>
<dbReference type="InterPro" id="IPR011759">
    <property type="entry name" value="Cyt_c_oxidase_su2_TM_dom"/>
</dbReference>
<dbReference type="PROSITE" id="PS50999">
    <property type="entry name" value="COX2_TM"/>
    <property type="match status" value="1"/>
</dbReference>
<dbReference type="AlphaFoldDB" id="T0CUM1"/>
<evidence type="ECO:0000313" key="15">
    <source>
        <dbReference type="Proteomes" id="UP000829401"/>
    </source>
</evidence>
<dbReference type="GO" id="GO:0005507">
    <property type="term" value="F:copper ion binding"/>
    <property type="evidence" value="ECO:0007669"/>
    <property type="project" value="InterPro"/>
</dbReference>
<evidence type="ECO:0000256" key="10">
    <source>
        <dbReference type="ARBA" id="ARBA00023002"/>
    </source>
</evidence>
<keyword evidence="3" id="KW-0813">Transport</keyword>
<dbReference type="SUPFAM" id="SSF49503">
    <property type="entry name" value="Cupredoxins"/>
    <property type="match status" value="1"/>
</dbReference>
<evidence type="ECO:0000256" key="3">
    <source>
        <dbReference type="ARBA" id="ARBA00022448"/>
    </source>
</evidence>
<evidence type="ECO:0000313" key="14">
    <source>
        <dbReference type="EMBL" id="UNO49840.1"/>
    </source>
</evidence>
<dbReference type="PROSITE" id="PS51257">
    <property type="entry name" value="PROKAR_LIPOPROTEIN"/>
    <property type="match status" value="1"/>
</dbReference>
<dbReference type="STRING" id="1356854.N007_01520"/>